<keyword evidence="1" id="KW-0677">Repeat</keyword>
<dbReference type="PANTHER" id="PTHR23056">
    <property type="entry name" value="CALCINEURIN B"/>
    <property type="match status" value="1"/>
</dbReference>
<dbReference type="VEuPathDB" id="FungiDB:KRP23_9314"/>
<evidence type="ECO:0000313" key="6">
    <source>
        <dbReference type="Proteomes" id="UP000005238"/>
    </source>
</evidence>
<dbReference type="PROSITE" id="PS50222">
    <property type="entry name" value="EF_HAND_2"/>
    <property type="match status" value="2"/>
</dbReference>
<dbReference type="OMA" id="SCMREFS"/>
<dbReference type="STRING" id="164328.H3GIQ6"/>
<dbReference type="GO" id="GO:0019900">
    <property type="term" value="F:kinase binding"/>
    <property type="evidence" value="ECO:0007669"/>
    <property type="project" value="InterPro"/>
</dbReference>
<dbReference type="SMART" id="SM00054">
    <property type="entry name" value="EFh"/>
    <property type="match status" value="2"/>
</dbReference>
<feature type="region of interest" description="Disordered" evidence="3">
    <location>
        <begin position="145"/>
        <end position="165"/>
    </location>
</feature>
<dbReference type="GO" id="GO:0019722">
    <property type="term" value="P:calcium-mediated signaling"/>
    <property type="evidence" value="ECO:0007669"/>
    <property type="project" value="InterPro"/>
</dbReference>
<accession>H3GIQ6</accession>
<evidence type="ECO:0000313" key="5">
    <source>
        <dbReference type="EnsemblProtists" id="Phyra75960"/>
    </source>
</evidence>
<feature type="compositionally biased region" description="Polar residues" evidence="3">
    <location>
        <begin position="226"/>
        <end position="246"/>
    </location>
</feature>
<sequence>MEERSHPPTPRFAQGYQQSQPRTAAPYTELDIFPTLSRHWNGAQLPTPKTSRRRRSLANLPFAFTMPSEAVEGSSGFTPAIPGGSAADFLDNLRNRTLLDLSCMREFSLLRSKPKSDRNLSRLSVSSTYNMHSEQLHLQQLAMHGASKTIQSATKDSADRRPLPVKQHGTELAGLRSRIAHAHRKLLFAPGSKDDRLRQTPSAVARAFTAVPPPNKVSPRSRHQQQQHNPTSRPTQRPRTETTSTALSVAEQHGFLQEQDLAALMTATGYSRAELFARWARFKALCSMAKNPHGVDKETLRHGVPQLSVEDQFFVDRAFDVLDSDSSGALDWPEFIAALSALEKGDASRRIDFLFHAYDLNGDGFIQRHEVQFFFLASLLVPQTPQALEVARHVVDKIFISLGREQHDSIRVEDAMAYLREHPATDAYSLLGRTMVNTPPTTPTPKARRSSMKTTPVSRAETDEIQDGQNTTQE</sequence>
<dbReference type="EMBL" id="DS566012">
    <property type="status" value="NOT_ANNOTATED_CDS"/>
    <property type="molecule type" value="Genomic_DNA"/>
</dbReference>
<dbReference type="PANTHER" id="PTHR23056:SF44">
    <property type="entry name" value="CALCINEURIN B-LIKE PROTEIN 1"/>
    <property type="match status" value="1"/>
</dbReference>
<keyword evidence="6" id="KW-1185">Reference proteome</keyword>
<feature type="domain" description="EF-hand" evidence="4">
    <location>
        <begin position="310"/>
        <end position="345"/>
    </location>
</feature>
<protein>
    <recommendedName>
        <fullName evidence="4">EF-hand domain-containing protein</fullName>
    </recommendedName>
</protein>
<dbReference type="HOGENOM" id="CLU_051108_0_0_1"/>
<dbReference type="Pfam" id="PF13202">
    <property type="entry name" value="EF-hand_5"/>
    <property type="match status" value="2"/>
</dbReference>
<dbReference type="VEuPathDB" id="FungiDB:KRP22_1851"/>
<dbReference type="PROSITE" id="PS00018">
    <property type="entry name" value="EF_HAND_1"/>
    <property type="match status" value="2"/>
</dbReference>
<feature type="region of interest" description="Disordered" evidence="3">
    <location>
        <begin position="1"/>
        <end position="23"/>
    </location>
</feature>
<dbReference type="InterPro" id="IPR045198">
    <property type="entry name" value="CNBL1-10"/>
</dbReference>
<dbReference type="InterPro" id="IPR002048">
    <property type="entry name" value="EF_hand_dom"/>
</dbReference>
<feature type="region of interest" description="Disordered" evidence="3">
    <location>
        <begin position="434"/>
        <end position="474"/>
    </location>
</feature>
<organism evidence="5 6">
    <name type="scientific">Phytophthora ramorum</name>
    <name type="common">Sudden oak death agent</name>
    <dbReference type="NCBI Taxonomy" id="164328"/>
    <lineage>
        <taxon>Eukaryota</taxon>
        <taxon>Sar</taxon>
        <taxon>Stramenopiles</taxon>
        <taxon>Oomycota</taxon>
        <taxon>Peronosporomycetes</taxon>
        <taxon>Peronosporales</taxon>
        <taxon>Peronosporaceae</taxon>
        <taxon>Phytophthora</taxon>
    </lineage>
</organism>
<dbReference type="eggNOG" id="KOG0034">
    <property type="taxonomic scope" value="Eukaryota"/>
</dbReference>
<reference evidence="5" key="2">
    <citation type="submission" date="2015-06" db="UniProtKB">
        <authorList>
            <consortium name="EnsemblProtists"/>
        </authorList>
    </citation>
    <scope>IDENTIFICATION</scope>
    <source>
        <strain evidence="5">Pr102</strain>
    </source>
</reference>
<feature type="region of interest" description="Disordered" evidence="3">
    <location>
        <begin position="205"/>
        <end position="246"/>
    </location>
</feature>
<reference evidence="6" key="1">
    <citation type="journal article" date="2006" name="Science">
        <title>Phytophthora genome sequences uncover evolutionary origins and mechanisms of pathogenesis.</title>
        <authorList>
            <person name="Tyler B.M."/>
            <person name="Tripathy S."/>
            <person name="Zhang X."/>
            <person name="Dehal P."/>
            <person name="Jiang R.H."/>
            <person name="Aerts A."/>
            <person name="Arredondo F.D."/>
            <person name="Baxter L."/>
            <person name="Bensasson D."/>
            <person name="Beynon J.L."/>
            <person name="Chapman J."/>
            <person name="Damasceno C.M."/>
            <person name="Dorrance A.E."/>
            <person name="Dou D."/>
            <person name="Dickerman A.W."/>
            <person name="Dubchak I.L."/>
            <person name="Garbelotto M."/>
            <person name="Gijzen M."/>
            <person name="Gordon S.G."/>
            <person name="Govers F."/>
            <person name="Grunwald N.J."/>
            <person name="Huang W."/>
            <person name="Ivors K.L."/>
            <person name="Jones R.W."/>
            <person name="Kamoun S."/>
            <person name="Krampis K."/>
            <person name="Lamour K.H."/>
            <person name="Lee M.K."/>
            <person name="McDonald W.H."/>
            <person name="Medina M."/>
            <person name="Meijer H.J."/>
            <person name="Nordberg E.K."/>
            <person name="Maclean D.J."/>
            <person name="Ospina-Giraldo M.D."/>
            <person name="Morris P.F."/>
            <person name="Phuntumart V."/>
            <person name="Putnam N.H."/>
            <person name="Rash S."/>
            <person name="Rose J.K."/>
            <person name="Sakihama Y."/>
            <person name="Salamov A.A."/>
            <person name="Savidor A."/>
            <person name="Scheuring C.F."/>
            <person name="Smith B.M."/>
            <person name="Sobral B.W."/>
            <person name="Terry A."/>
            <person name="Torto-Alalibo T.A."/>
            <person name="Win J."/>
            <person name="Xu Z."/>
            <person name="Zhang H."/>
            <person name="Grigoriev I.V."/>
            <person name="Rokhsar D.S."/>
            <person name="Boore J.L."/>
        </authorList>
    </citation>
    <scope>NUCLEOTIDE SEQUENCE [LARGE SCALE GENOMIC DNA]</scope>
    <source>
        <strain evidence="6">Pr102</strain>
    </source>
</reference>
<evidence type="ECO:0000256" key="2">
    <source>
        <dbReference type="ARBA" id="ARBA00022837"/>
    </source>
</evidence>
<dbReference type="InterPro" id="IPR018247">
    <property type="entry name" value="EF_Hand_1_Ca_BS"/>
</dbReference>
<dbReference type="PRINTS" id="PR00450">
    <property type="entry name" value="RECOVERIN"/>
</dbReference>
<dbReference type="GO" id="GO:0009966">
    <property type="term" value="P:regulation of signal transduction"/>
    <property type="evidence" value="ECO:0000318"/>
    <property type="project" value="GO_Central"/>
</dbReference>
<dbReference type="InterPro" id="IPR011992">
    <property type="entry name" value="EF-hand-dom_pair"/>
</dbReference>
<dbReference type="InParanoid" id="H3GIQ6"/>
<dbReference type="GO" id="GO:0005509">
    <property type="term" value="F:calcium ion binding"/>
    <property type="evidence" value="ECO:0000318"/>
    <property type="project" value="GO_Central"/>
</dbReference>
<evidence type="ECO:0000259" key="4">
    <source>
        <dbReference type="PROSITE" id="PS50222"/>
    </source>
</evidence>
<dbReference type="SUPFAM" id="SSF47473">
    <property type="entry name" value="EF-hand"/>
    <property type="match status" value="1"/>
</dbReference>
<name>H3GIQ6_PHYRM</name>
<evidence type="ECO:0000256" key="1">
    <source>
        <dbReference type="ARBA" id="ARBA00022737"/>
    </source>
</evidence>
<dbReference type="AlphaFoldDB" id="H3GIQ6"/>
<dbReference type="CDD" id="cd00051">
    <property type="entry name" value="EFh"/>
    <property type="match status" value="1"/>
</dbReference>
<feature type="domain" description="EF-hand" evidence="4">
    <location>
        <begin position="346"/>
        <end position="381"/>
    </location>
</feature>
<dbReference type="Proteomes" id="UP000005238">
    <property type="component" value="Unassembled WGS sequence"/>
</dbReference>
<proteinExistence type="predicted"/>
<dbReference type="EnsemblProtists" id="Phyra75960">
    <property type="protein sequence ID" value="Phyra75960"/>
    <property type="gene ID" value="Phyra75960"/>
</dbReference>
<dbReference type="Gene3D" id="1.10.238.10">
    <property type="entry name" value="EF-hand"/>
    <property type="match status" value="1"/>
</dbReference>
<keyword evidence="2" id="KW-0106">Calcium</keyword>
<evidence type="ECO:0000256" key="3">
    <source>
        <dbReference type="SAM" id="MobiDB-lite"/>
    </source>
</evidence>